<dbReference type="SUPFAM" id="SSF48464">
    <property type="entry name" value="ENTH/VHS domain"/>
    <property type="match status" value="1"/>
</dbReference>
<feature type="region of interest" description="Disordered" evidence="5">
    <location>
        <begin position="279"/>
        <end position="334"/>
    </location>
</feature>
<comment type="subcellular location">
    <subcellularLocation>
        <location evidence="1">Cytoplasmic vesicle</location>
    </subcellularLocation>
    <subcellularLocation>
        <location evidence="2">Golgi apparatus</location>
        <location evidence="2">trans-Golgi network</location>
    </subcellularLocation>
</comment>
<feature type="region of interest" description="Disordered" evidence="5">
    <location>
        <begin position="451"/>
        <end position="512"/>
    </location>
</feature>
<evidence type="ECO:0000256" key="2">
    <source>
        <dbReference type="ARBA" id="ARBA00004601"/>
    </source>
</evidence>
<feature type="compositionally biased region" description="Low complexity" evidence="5">
    <location>
        <begin position="502"/>
        <end position="512"/>
    </location>
</feature>
<dbReference type="InterPro" id="IPR035802">
    <property type="entry name" value="ENTH/VHS_tepsin"/>
</dbReference>
<feature type="compositionally biased region" description="Low complexity" evidence="5">
    <location>
        <begin position="457"/>
        <end position="474"/>
    </location>
</feature>
<feature type="domain" description="ENTH" evidence="6">
    <location>
        <begin position="4"/>
        <end position="137"/>
    </location>
</feature>
<feature type="compositionally biased region" description="Low complexity" evidence="5">
    <location>
        <begin position="306"/>
        <end position="334"/>
    </location>
</feature>
<dbReference type="Pfam" id="PF01417">
    <property type="entry name" value="ENTH"/>
    <property type="match status" value="1"/>
</dbReference>
<dbReference type="PROSITE" id="PS50942">
    <property type="entry name" value="ENTH"/>
    <property type="match status" value="1"/>
</dbReference>
<protein>
    <recommendedName>
        <fullName evidence="6">ENTH domain-containing protein</fullName>
    </recommendedName>
</protein>
<evidence type="ECO:0000256" key="5">
    <source>
        <dbReference type="SAM" id="MobiDB-lite"/>
    </source>
</evidence>
<sequence length="728" mass="74993">MCLGACLAGQMDKSLVSKATSADEVPTPGYMFNEIARITHASVKDCQQLEEFLLKRLKKDSVHVKLKALRVIKHCCQQGHASFRREMQRHTAEIKECLGYRGAADPLHGDALNKAVRDLAQEAMAAIFDPSPASEQLHSAGRMQGFGSDGVNSAHNTSGFCPGSYSGSYSSPGLASVHDGFGGFAPPKIESGAYSSGKMQGFGNPSFQQKPTEANRVSAMATAVTSGLKEGISRIQQRAKAADEGYASHGACAPTHQSGADGRSFGGGLCGGASSFQPPAAPAGGASHAQGSNSSYQPGRPGGGWAAPAEPPRSSVPQPAARAPPAAPKAHAAQAGDFERRLVDDITAPGGVRASVPREDLHKFCSACKSLDSAAIAALLQAKLEGGEWQRRLKTLAVIEGLIKDSNAVVLSFFQEQPQLVQAQLNSTQSSLKEKARKVVELLGLGGDAAVTTPRSAPRAVPREAPATPTEAPVENLLDLNEAPPTETIAPSTPSFATPQVDPLASAASASDAPSLFDSLQIATDSVEGAPPPPPGDMFSGMQLADMPPTSAAAPALNGSEKHAPASAPTNASLSLQDAGLSTLELMMASTPAAPPATAHNSMASGTGSHSLASGGGMPNMGIGVPPNMQMQQMALMQHQMAMMQQQIMQQQQLLRCGGKPPSMCGGGYAGHMPSPMHGSMGGSAQAPLQIGAAGASGQTGFDFMSKPSGNDAFDFVGDVISKNKRAI</sequence>
<dbReference type="GO" id="GO:0032588">
    <property type="term" value="C:trans-Golgi network membrane"/>
    <property type="evidence" value="ECO:0007669"/>
    <property type="project" value="TreeGrafter"/>
</dbReference>
<dbReference type="InterPro" id="IPR039273">
    <property type="entry name" value="TEPSIN"/>
</dbReference>
<dbReference type="CDD" id="cd03572">
    <property type="entry name" value="ENTH_like_Tepsin"/>
    <property type="match status" value="1"/>
</dbReference>
<dbReference type="InterPro" id="IPR013809">
    <property type="entry name" value="ENTH"/>
</dbReference>
<reference evidence="7" key="1">
    <citation type="submission" date="2021-01" db="EMBL/GenBank/DDBJ databases">
        <authorList>
            <person name="Corre E."/>
            <person name="Pelletier E."/>
            <person name="Niang G."/>
            <person name="Scheremetjew M."/>
            <person name="Finn R."/>
            <person name="Kale V."/>
            <person name="Holt S."/>
            <person name="Cochrane G."/>
            <person name="Meng A."/>
            <person name="Brown T."/>
            <person name="Cohen L."/>
        </authorList>
    </citation>
    <scope>NUCLEOTIDE SEQUENCE</scope>
    <source>
        <strain evidence="7">CCMP645</strain>
    </source>
</reference>
<dbReference type="SMART" id="SM00273">
    <property type="entry name" value="ENTH"/>
    <property type="match status" value="1"/>
</dbReference>
<dbReference type="GO" id="GO:0031410">
    <property type="term" value="C:cytoplasmic vesicle"/>
    <property type="evidence" value="ECO:0007669"/>
    <property type="project" value="UniProtKB-SubCell"/>
</dbReference>
<evidence type="ECO:0000259" key="6">
    <source>
        <dbReference type="PROSITE" id="PS50942"/>
    </source>
</evidence>
<accession>A0A7S4ETI4</accession>
<evidence type="ECO:0000313" key="7">
    <source>
        <dbReference type="EMBL" id="CAE0750546.1"/>
    </source>
</evidence>
<evidence type="ECO:0000256" key="4">
    <source>
        <dbReference type="ARBA" id="ARBA00023329"/>
    </source>
</evidence>
<keyword evidence="3" id="KW-0333">Golgi apparatus</keyword>
<dbReference type="Gene3D" id="1.25.40.90">
    <property type="match status" value="1"/>
</dbReference>
<dbReference type="PANTHER" id="PTHR21514:SF0">
    <property type="entry name" value="AP-4 COMPLEX ACCESSORY SUBUNIT TEPSIN"/>
    <property type="match status" value="1"/>
</dbReference>
<name>A0A7S4ETI4_CHRCT</name>
<proteinExistence type="predicted"/>
<feature type="compositionally biased region" description="Polar residues" evidence="5">
    <location>
        <begin position="489"/>
        <end position="498"/>
    </location>
</feature>
<keyword evidence="4" id="KW-0968">Cytoplasmic vesicle</keyword>
<gene>
    <name evidence="7" type="ORF">PCAR00345_LOCUS3131</name>
</gene>
<evidence type="ECO:0000256" key="1">
    <source>
        <dbReference type="ARBA" id="ARBA00004541"/>
    </source>
</evidence>
<dbReference type="EMBL" id="HBIZ01005467">
    <property type="protein sequence ID" value="CAE0750546.1"/>
    <property type="molecule type" value="Transcribed_RNA"/>
</dbReference>
<dbReference type="PANTHER" id="PTHR21514">
    <property type="entry name" value="AP-4 COMPLEX ACCESSORY SUBUNIT TEPSIN"/>
    <property type="match status" value="1"/>
</dbReference>
<evidence type="ECO:0000256" key="3">
    <source>
        <dbReference type="ARBA" id="ARBA00023034"/>
    </source>
</evidence>
<dbReference type="InterPro" id="IPR008942">
    <property type="entry name" value="ENTH_VHS"/>
</dbReference>
<organism evidence="7">
    <name type="scientific">Chrysotila carterae</name>
    <name type="common">Marine alga</name>
    <name type="synonym">Syracosphaera carterae</name>
    <dbReference type="NCBI Taxonomy" id="13221"/>
    <lineage>
        <taxon>Eukaryota</taxon>
        <taxon>Haptista</taxon>
        <taxon>Haptophyta</taxon>
        <taxon>Prymnesiophyceae</taxon>
        <taxon>Isochrysidales</taxon>
        <taxon>Isochrysidaceae</taxon>
        <taxon>Chrysotila</taxon>
    </lineage>
</organism>
<feature type="region of interest" description="Disordered" evidence="5">
    <location>
        <begin position="545"/>
        <end position="572"/>
    </location>
</feature>
<dbReference type="AlphaFoldDB" id="A0A7S4ETI4"/>
<feature type="compositionally biased region" description="Low complexity" evidence="5">
    <location>
        <begin position="279"/>
        <end position="292"/>
    </location>
</feature>